<feature type="domain" description="PilZ" evidence="1">
    <location>
        <begin position="5"/>
        <end position="96"/>
    </location>
</feature>
<gene>
    <name evidence="2" type="ORF">D0907_06395</name>
    <name evidence="3" type="ORF">SAMN04487854_12155</name>
</gene>
<keyword evidence="4" id="KW-1185">Reference proteome</keyword>
<dbReference type="EMBL" id="CP032090">
    <property type="protein sequence ID" value="AXV64927.1"/>
    <property type="molecule type" value="Genomic_DNA"/>
</dbReference>
<reference evidence="3 4" key="1">
    <citation type="submission" date="2016-10" db="EMBL/GenBank/DDBJ databases">
        <authorList>
            <person name="Varghese N."/>
            <person name="Submissions S."/>
        </authorList>
    </citation>
    <scope>NUCLEOTIDE SEQUENCE [LARGE SCALE GENOMIC DNA]</scope>
    <source>
        <strain evidence="3 4">CGMCC 1.8499</strain>
    </source>
</reference>
<proteinExistence type="predicted"/>
<evidence type="ECO:0000313" key="5">
    <source>
        <dbReference type="Proteomes" id="UP000264605"/>
    </source>
</evidence>
<dbReference type="GO" id="GO:0035438">
    <property type="term" value="F:cyclic-di-GMP binding"/>
    <property type="evidence" value="ECO:0007669"/>
    <property type="project" value="InterPro"/>
</dbReference>
<dbReference type="Proteomes" id="UP000183805">
    <property type="component" value="Unassembled WGS sequence"/>
</dbReference>
<dbReference type="GeneID" id="99505080"/>
<name>A0AAD0WBZ4_9GAMM</name>
<dbReference type="Pfam" id="PF07238">
    <property type="entry name" value="PilZ"/>
    <property type="match status" value="1"/>
</dbReference>
<reference evidence="2 5" key="2">
    <citation type="submission" date="2018-08" db="EMBL/GenBank/DDBJ databases">
        <title>Draft genome sequence of Pseudoalteromonas donghaensis HJ51.</title>
        <authorList>
            <person name="Oh J."/>
            <person name="Roh D."/>
        </authorList>
    </citation>
    <scope>NUCLEOTIDE SEQUENCE [LARGE SCALE GENOMIC DNA]</scope>
    <source>
        <strain evidence="2 5">HJ51</strain>
    </source>
</reference>
<evidence type="ECO:0000313" key="4">
    <source>
        <dbReference type="Proteomes" id="UP000183805"/>
    </source>
</evidence>
<dbReference type="KEGG" id="pdj:D0907_06395"/>
<sequence>MFHEEKRDFRRMQIHTPAKLIPLEGENSHTEIVVTCTDLSATGLAICCDEVLEIGSVYRVVIASTSTAITSFDATVKVIRATKEQDGSLSAGLEIVHFN</sequence>
<dbReference type="SUPFAM" id="SSF141371">
    <property type="entry name" value="PilZ domain-like"/>
    <property type="match status" value="1"/>
</dbReference>
<organism evidence="2 5">
    <name type="scientific">Pseudoalteromonas lipolytica</name>
    <dbReference type="NCBI Taxonomy" id="570156"/>
    <lineage>
        <taxon>Bacteria</taxon>
        <taxon>Pseudomonadati</taxon>
        <taxon>Pseudomonadota</taxon>
        <taxon>Gammaproteobacteria</taxon>
        <taxon>Alteromonadales</taxon>
        <taxon>Pseudoalteromonadaceae</taxon>
        <taxon>Pseudoalteromonas</taxon>
    </lineage>
</organism>
<evidence type="ECO:0000259" key="1">
    <source>
        <dbReference type="Pfam" id="PF07238"/>
    </source>
</evidence>
<dbReference type="EMBL" id="FPAZ01000021">
    <property type="protein sequence ID" value="SFT98313.1"/>
    <property type="molecule type" value="Genomic_DNA"/>
</dbReference>
<dbReference type="AlphaFoldDB" id="A0AAD0WBZ4"/>
<protein>
    <submittedName>
        <fullName evidence="2">PilZ domain-containing protein</fullName>
    </submittedName>
</protein>
<dbReference type="Proteomes" id="UP000264605">
    <property type="component" value="Chromosome"/>
</dbReference>
<dbReference type="InterPro" id="IPR009875">
    <property type="entry name" value="PilZ_domain"/>
</dbReference>
<evidence type="ECO:0000313" key="2">
    <source>
        <dbReference type="EMBL" id="AXV64927.1"/>
    </source>
</evidence>
<evidence type="ECO:0000313" key="3">
    <source>
        <dbReference type="EMBL" id="SFT98313.1"/>
    </source>
</evidence>
<accession>A0AAD0WBZ4</accession>
<dbReference type="Gene3D" id="2.40.10.220">
    <property type="entry name" value="predicted glycosyltransferase like domains"/>
    <property type="match status" value="1"/>
</dbReference>
<dbReference type="RefSeq" id="WP_036969429.1">
    <property type="nucleotide sequence ID" value="NZ_CP032090.1"/>
</dbReference>